<dbReference type="InterPro" id="IPR051318">
    <property type="entry name" value="Fe-S_L-Ser"/>
</dbReference>
<evidence type="ECO:0000256" key="8">
    <source>
        <dbReference type="ARBA" id="ARBA00023004"/>
    </source>
</evidence>
<organism evidence="13 14">
    <name type="scientific">Lutimonas vermicola</name>
    <dbReference type="NCBI Taxonomy" id="414288"/>
    <lineage>
        <taxon>Bacteria</taxon>
        <taxon>Pseudomonadati</taxon>
        <taxon>Bacteroidota</taxon>
        <taxon>Flavobacteriia</taxon>
        <taxon>Flavobacteriales</taxon>
        <taxon>Flavobacteriaceae</taxon>
        <taxon>Lutimonas</taxon>
    </lineage>
</organism>
<dbReference type="InterPro" id="IPR005130">
    <property type="entry name" value="Ser_deHydtase-like_asu"/>
</dbReference>
<dbReference type="SUPFAM" id="SSF143548">
    <property type="entry name" value="Serine metabolism enzymes domain"/>
    <property type="match status" value="1"/>
</dbReference>
<evidence type="ECO:0000256" key="7">
    <source>
        <dbReference type="ARBA" id="ARBA00022723"/>
    </source>
</evidence>
<evidence type="ECO:0000313" key="13">
    <source>
        <dbReference type="EMBL" id="MEL4455657.1"/>
    </source>
</evidence>
<evidence type="ECO:0000256" key="11">
    <source>
        <dbReference type="ARBA" id="ARBA00049406"/>
    </source>
</evidence>
<dbReference type="PANTHER" id="PTHR30182">
    <property type="entry name" value="L-SERINE DEHYDRATASE"/>
    <property type="match status" value="1"/>
</dbReference>
<dbReference type="PANTHER" id="PTHR30182:SF1">
    <property type="entry name" value="L-SERINE DEHYDRATASE 1"/>
    <property type="match status" value="1"/>
</dbReference>
<dbReference type="InterPro" id="IPR029009">
    <property type="entry name" value="ASB_dom_sf"/>
</dbReference>
<comment type="similarity">
    <text evidence="3">Belongs to the iron-sulfur dependent L-serine dehydratase family.</text>
</comment>
<dbReference type="EC" id="4.3.1.17" evidence="4"/>
<evidence type="ECO:0000256" key="2">
    <source>
        <dbReference type="ARBA" id="ARBA00004742"/>
    </source>
</evidence>
<evidence type="ECO:0000256" key="6">
    <source>
        <dbReference type="ARBA" id="ARBA00022485"/>
    </source>
</evidence>
<dbReference type="RefSeq" id="WP_342159533.1">
    <property type="nucleotide sequence ID" value="NZ_JBCDNA010000001.1"/>
</dbReference>
<keyword evidence="6" id="KW-0004">4Fe-4S</keyword>
<comment type="pathway">
    <text evidence="2">Carbohydrate biosynthesis; gluconeogenesis.</text>
</comment>
<dbReference type="GO" id="GO:0003941">
    <property type="term" value="F:L-serine ammonia-lyase activity"/>
    <property type="evidence" value="ECO:0007669"/>
    <property type="project" value="UniProtKB-EC"/>
</dbReference>
<keyword evidence="5" id="KW-0312">Gluconeogenesis</keyword>
<proteinExistence type="inferred from homology"/>
<accession>A0ABU9KZN3</accession>
<evidence type="ECO:0000256" key="9">
    <source>
        <dbReference type="ARBA" id="ARBA00023014"/>
    </source>
</evidence>
<evidence type="ECO:0000259" key="12">
    <source>
        <dbReference type="Pfam" id="PF03313"/>
    </source>
</evidence>
<keyword evidence="10 13" id="KW-0456">Lyase</keyword>
<comment type="caution">
    <text evidence="13">The sequence shown here is derived from an EMBL/GenBank/DDBJ whole genome shotgun (WGS) entry which is preliminary data.</text>
</comment>
<dbReference type="Gene3D" id="3.30.1330.90">
    <property type="entry name" value="D-3-phosphoglycerate dehydrogenase, domain 3"/>
    <property type="match status" value="1"/>
</dbReference>
<keyword evidence="9" id="KW-0411">Iron-sulfur</keyword>
<evidence type="ECO:0000256" key="4">
    <source>
        <dbReference type="ARBA" id="ARBA00012093"/>
    </source>
</evidence>
<dbReference type="Pfam" id="PF03313">
    <property type="entry name" value="SDH_alpha"/>
    <property type="match status" value="1"/>
</dbReference>
<dbReference type="EMBL" id="JBCDNA010000001">
    <property type="protein sequence ID" value="MEL4455657.1"/>
    <property type="molecule type" value="Genomic_DNA"/>
</dbReference>
<protein>
    <recommendedName>
        <fullName evidence="4">L-serine ammonia-lyase</fullName>
        <ecNumber evidence="4">4.3.1.17</ecNumber>
    </recommendedName>
</protein>
<gene>
    <name evidence="13" type="ORF">AABB81_07095</name>
</gene>
<evidence type="ECO:0000256" key="3">
    <source>
        <dbReference type="ARBA" id="ARBA00008636"/>
    </source>
</evidence>
<keyword evidence="8" id="KW-0408">Iron</keyword>
<evidence type="ECO:0000256" key="10">
    <source>
        <dbReference type="ARBA" id="ARBA00023239"/>
    </source>
</evidence>
<evidence type="ECO:0000313" key="14">
    <source>
        <dbReference type="Proteomes" id="UP001474120"/>
    </source>
</evidence>
<feature type="domain" description="Serine dehydratase-like alpha subunit" evidence="12">
    <location>
        <begin position="255"/>
        <end position="503"/>
    </location>
</feature>
<reference evidence="13 14" key="1">
    <citation type="submission" date="2024-04" db="EMBL/GenBank/DDBJ databases">
        <title>whole genome sequencing of Lutimonas vermicola strain IMCC1616.</title>
        <authorList>
            <person name="Bae S.S."/>
        </authorList>
    </citation>
    <scope>NUCLEOTIDE SEQUENCE [LARGE SCALE GENOMIC DNA]</scope>
    <source>
        <strain evidence="13 14">IMCC1616</strain>
    </source>
</reference>
<comment type="cofactor">
    <cofactor evidence="1">
        <name>[4Fe-4S] cluster</name>
        <dbReference type="ChEBI" id="CHEBI:49883"/>
    </cofactor>
</comment>
<name>A0ABU9KZN3_9FLAO</name>
<dbReference type="Proteomes" id="UP001474120">
    <property type="component" value="Unassembled WGS sequence"/>
</dbReference>
<sequence>MNSLPSIFNDVIGPVMRGPSSSHTAASWRVARMAVQMIDGHLKHASIAFDKDGAWVTNYEEQGTVLGMNGGLLEIDMADDLMKQTERIASERGVDISYKISTFENTHANSMQLTLTSDGGDHVEVLAASLGGGSFEIQKIDGCRVKMKGDYHELLVWSHGDIEKDLLKIKSSEVQLKCIESTDFNLYVFESYQPFDGVLTDRILQVDEVFKMANVLPVMPIISGKDRELPFSTIESLIAYAEAEGMSLGSVGLLYEQYRSGLSKEVLKDKMKTIIQIIEGSIERGLSGTEYEDRILPQQSNLVARAEQKGKILQGSIINKIIENVAAIMESKSALEVIVANPTAGSCGTVGAALKAVSDEVKASMDDKIMAYYAAGLVGAYFAMGPGFSAEEHGCQVECGASAGMAAAGIVEFFGGTAAQGLGAASMAIQNMIGLVCDPIADRVEAPCLGKNTSAAVNALSSATMAISGFAHLIPLDQVLETVERVSADMPTCVKCTGLGGLAITPAALKLKEQLEKIKTTQTNR</sequence>
<evidence type="ECO:0000256" key="5">
    <source>
        <dbReference type="ARBA" id="ARBA00022432"/>
    </source>
</evidence>
<evidence type="ECO:0000256" key="1">
    <source>
        <dbReference type="ARBA" id="ARBA00001966"/>
    </source>
</evidence>
<comment type="catalytic activity">
    <reaction evidence="11">
        <text>L-serine = pyruvate + NH4(+)</text>
        <dbReference type="Rhea" id="RHEA:19169"/>
        <dbReference type="ChEBI" id="CHEBI:15361"/>
        <dbReference type="ChEBI" id="CHEBI:28938"/>
        <dbReference type="ChEBI" id="CHEBI:33384"/>
        <dbReference type="EC" id="4.3.1.17"/>
    </reaction>
</comment>
<keyword evidence="7" id="KW-0479">Metal-binding</keyword>
<keyword evidence="14" id="KW-1185">Reference proteome</keyword>